<dbReference type="InterPro" id="IPR015797">
    <property type="entry name" value="NUDIX_hydrolase-like_dom_sf"/>
</dbReference>
<dbReference type="PRINTS" id="PR00502">
    <property type="entry name" value="NUDIXFAMILY"/>
</dbReference>
<dbReference type="Proteomes" id="UP000247416">
    <property type="component" value="Unassembled WGS sequence"/>
</dbReference>
<dbReference type="AlphaFoldDB" id="A0A318TFJ4"/>
<dbReference type="PANTHER" id="PTHR43736">
    <property type="entry name" value="ADP-RIBOSE PYROPHOSPHATASE"/>
    <property type="match status" value="1"/>
</dbReference>
<dbReference type="Pfam" id="PF00293">
    <property type="entry name" value="NUDIX"/>
    <property type="match status" value="1"/>
</dbReference>
<dbReference type="PANTHER" id="PTHR43736:SF1">
    <property type="entry name" value="DIHYDRONEOPTERIN TRIPHOSPHATE DIPHOSPHATASE"/>
    <property type="match status" value="1"/>
</dbReference>
<dbReference type="GO" id="GO:0016787">
    <property type="term" value="F:hydrolase activity"/>
    <property type="evidence" value="ECO:0007669"/>
    <property type="project" value="UniProtKB-KW"/>
</dbReference>
<evidence type="ECO:0000313" key="6">
    <source>
        <dbReference type="Proteomes" id="UP000247416"/>
    </source>
</evidence>
<proteinExistence type="inferred from homology"/>
<dbReference type="RefSeq" id="WP_107936869.1">
    <property type="nucleotide sequence ID" value="NZ_CP085009.1"/>
</dbReference>
<accession>A0A318TFJ4</accession>
<comment type="similarity">
    <text evidence="1 3">Belongs to the Nudix hydrolase family.</text>
</comment>
<evidence type="ECO:0000256" key="2">
    <source>
        <dbReference type="ARBA" id="ARBA00022801"/>
    </source>
</evidence>
<dbReference type="Gene3D" id="3.90.79.10">
    <property type="entry name" value="Nucleoside Triphosphate Pyrophosphohydrolase"/>
    <property type="match status" value="1"/>
</dbReference>
<dbReference type="InterPro" id="IPR020084">
    <property type="entry name" value="NUDIX_hydrolase_CS"/>
</dbReference>
<sequence>MKKDRGKVWLGVAGVVINGDGKWLVVKKTYSGLKGIWSLPAGFVQVGETADEAVVREVLEETGIQCEVSGLIGFRTGVIRGEISDNMAIFYCIPTDGEQFIKIQESEVSEACWLSVEELVDSGEASVMLEEMASHELIHHQLFKKDGINPGDVFEYSSYRLFFNK</sequence>
<protein>
    <submittedName>
        <fullName evidence="5">ADP-ribose pyrophosphatase YjhB (NUDIX family)</fullName>
    </submittedName>
</protein>
<keyword evidence="6" id="KW-1185">Reference proteome</keyword>
<evidence type="ECO:0000259" key="4">
    <source>
        <dbReference type="PROSITE" id="PS51462"/>
    </source>
</evidence>
<reference evidence="5 6" key="1">
    <citation type="submission" date="2018-06" db="EMBL/GenBank/DDBJ databases">
        <title>Genomic Encyclopedia of Archaeal and Bacterial Type Strains, Phase II (KMG-II): from individual species to whole genera.</title>
        <authorList>
            <person name="Goeker M."/>
        </authorList>
    </citation>
    <scope>NUCLEOTIDE SEQUENCE [LARGE SCALE GENOMIC DNA]</scope>
    <source>
        <strain evidence="5 6">KACC 16626</strain>
    </source>
</reference>
<dbReference type="SUPFAM" id="SSF55811">
    <property type="entry name" value="Nudix"/>
    <property type="match status" value="1"/>
</dbReference>
<dbReference type="PROSITE" id="PS00893">
    <property type="entry name" value="NUDIX_BOX"/>
    <property type="match status" value="1"/>
</dbReference>
<name>A0A318TFJ4_9BACL</name>
<dbReference type="PROSITE" id="PS51462">
    <property type="entry name" value="NUDIX"/>
    <property type="match status" value="1"/>
</dbReference>
<evidence type="ECO:0000313" key="5">
    <source>
        <dbReference type="EMBL" id="PYF03732.1"/>
    </source>
</evidence>
<keyword evidence="2 3" id="KW-0378">Hydrolase</keyword>
<evidence type="ECO:0000256" key="1">
    <source>
        <dbReference type="ARBA" id="ARBA00005582"/>
    </source>
</evidence>
<dbReference type="InterPro" id="IPR020476">
    <property type="entry name" value="Nudix_hydrolase"/>
</dbReference>
<gene>
    <name evidence="5" type="ORF">BJ095_12835</name>
</gene>
<organism evidence="5 6">
    <name type="scientific">Ureibacillus chungkukjangi</name>
    <dbReference type="NCBI Taxonomy" id="1202712"/>
    <lineage>
        <taxon>Bacteria</taxon>
        <taxon>Bacillati</taxon>
        <taxon>Bacillota</taxon>
        <taxon>Bacilli</taxon>
        <taxon>Bacillales</taxon>
        <taxon>Caryophanaceae</taxon>
        <taxon>Ureibacillus</taxon>
    </lineage>
</organism>
<evidence type="ECO:0000256" key="3">
    <source>
        <dbReference type="RuleBase" id="RU003476"/>
    </source>
</evidence>
<dbReference type="EMBL" id="QJTJ01000028">
    <property type="protein sequence ID" value="PYF03732.1"/>
    <property type="molecule type" value="Genomic_DNA"/>
</dbReference>
<feature type="domain" description="Nudix hydrolase" evidence="4">
    <location>
        <begin position="7"/>
        <end position="145"/>
    </location>
</feature>
<comment type="caution">
    <text evidence="5">The sequence shown here is derived from an EMBL/GenBank/DDBJ whole genome shotgun (WGS) entry which is preliminary data.</text>
</comment>
<dbReference type="InterPro" id="IPR000086">
    <property type="entry name" value="NUDIX_hydrolase_dom"/>
</dbReference>
<dbReference type="OrthoDB" id="9786141at2"/>